<keyword evidence="3" id="KW-1185">Reference proteome</keyword>
<dbReference type="EMBL" id="JAULSR010000006">
    <property type="protein sequence ID" value="KAK0615897.1"/>
    <property type="molecule type" value="Genomic_DNA"/>
</dbReference>
<feature type="compositionally biased region" description="Low complexity" evidence="1">
    <location>
        <begin position="277"/>
        <end position="293"/>
    </location>
</feature>
<feature type="region of interest" description="Disordered" evidence="1">
    <location>
        <begin position="174"/>
        <end position="357"/>
    </location>
</feature>
<accession>A0AA39WIB1</accession>
<dbReference type="Proteomes" id="UP001174934">
    <property type="component" value="Unassembled WGS sequence"/>
</dbReference>
<feature type="compositionally biased region" description="Low complexity" evidence="1">
    <location>
        <begin position="62"/>
        <end position="87"/>
    </location>
</feature>
<comment type="caution">
    <text evidence="2">The sequence shown here is derived from an EMBL/GenBank/DDBJ whole genome shotgun (WGS) entry which is preliminary data.</text>
</comment>
<dbReference type="AlphaFoldDB" id="A0AA39WIB1"/>
<evidence type="ECO:0000313" key="3">
    <source>
        <dbReference type="Proteomes" id="UP001174934"/>
    </source>
</evidence>
<reference evidence="2" key="1">
    <citation type="submission" date="2023-06" db="EMBL/GenBank/DDBJ databases">
        <title>Genome-scale phylogeny and comparative genomics of the fungal order Sordariales.</title>
        <authorList>
            <consortium name="Lawrence Berkeley National Laboratory"/>
            <person name="Hensen N."/>
            <person name="Bonometti L."/>
            <person name="Westerberg I."/>
            <person name="Brannstrom I.O."/>
            <person name="Guillou S."/>
            <person name="Cros-Aarteil S."/>
            <person name="Calhoun S."/>
            <person name="Haridas S."/>
            <person name="Kuo A."/>
            <person name="Mondo S."/>
            <person name="Pangilinan J."/>
            <person name="Riley R."/>
            <person name="LaButti K."/>
            <person name="Andreopoulos B."/>
            <person name="Lipzen A."/>
            <person name="Chen C."/>
            <person name="Yanf M."/>
            <person name="Daum C."/>
            <person name="Ng V."/>
            <person name="Clum A."/>
            <person name="Steindorff A."/>
            <person name="Ohm R."/>
            <person name="Martin F."/>
            <person name="Silar P."/>
            <person name="Natvig D."/>
            <person name="Lalanne C."/>
            <person name="Gautier V."/>
            <person name="Ament-velasquez S.L."/>
            <person name="Kruys A."/>
            <person name="Hutchinson M.I."/>
            <person name="Powell A.J."/>
            <person name="Barry K."/>
            <person name="Miller A.N."/>
            <person name="Grigoriev I.V."/>
            <person name="Debuchy R."/>
            <person name="Gladieux P."/>
            <person name="Thoren M.H."/>
            <person name="Johannesson H."/>
        </authorList>
    </citation>
    <scope>NUCLEOTIDE SEQUENCE</scope>
    <source>
        <strain evidence="2">SMH3391-2</strain>
    </source>
</reference>
<feature type="region of interest" description="Disordered" evidence="1">
    <location>
        <begin position="1"/>
        <end position="22"/>
    </location>
</feature>
<proteinExistence type="predicted"/>
<name>A0AA39WIB1_9PEZI</name>
<organism evidence="2 3">
    <name type="scientific">Bombardia bombarda</name>
    <dbReference type="NCBI Taxonomy" id="252184"/>
    <lineage>
        <taxon>Eukaryota</taxon>
        <taxon>Fungi</taxon>
        <taxon>Dikarya</taxon>
        <taxon>Ascomycota</taxon>
        <taxon>Pezizomycotina</taxon>
        <taxon>Sordariomycetes</taxon>
        <taxon>Sordariomycetidae</taxon>
        <taxon>Sordariales</taxon>
        <taxon>Lasiosphaeriaceae</taxon>
        <taxon>Bombardia</taxon>
    </lineage>
</organism>
<sequence length="412" mass="42918">MTDAQYARRRAQPMNPSTDMMYTHSRTRTTSSNVFPQYLNQYSNGPQNGGHGYPQHMQVQMHLHQPQQQNNNHQRRSPSVGTFSTVSSGGGGTMGMAPPPAAYRTSPVLDIRRSTSSRSGTGSVTGSPHASGYVALLRKQKATVWCDRAQYEDPRLLAQQRAAKMRANLEVVGSNNGGSGGGGGASGGGNGGLGPSAGRTSTGLSSAGGKVAAKIRHHGKPAVVGYSPDSNYVGVGGVPPRLSATEVEGEDSDENNNNNGGSDDITASQRLQHRRTGSSSRSSTASGRRVLAAGGAGSLGPSNSQGRRRSPGDTPERSGSLSLVDLKEGELIDDGGSGTGSVKARSFGSGSSGERLDAVPDMGTNAARLASKSAALNREKSVRNPEDLRRRGSVDERTMTLTSGRLFIANPD</sequence>
<evidence type="ECO:0000313" key="2">
    <source>
        <dbReference type="EMBL" id="KAK0615897.1"/>
    </source>
</evidence>
<protein>
    <submittedName>
        <fullName evidence="2">Uncharacterized protein</fullName>
    </submittedName>
</protein>
<gene>
    <name evidence="2" type="ORF">B0T17DRAFT_496830</name>
</gene>
<feature type="compositionally biased region" description="Gly residues" evidence="1">
    <location>
        <begin position="175"/>
        <end position="195"/>
    </location>
</feature>
<evidence type="ECO:0000256" key="1">
    <source>
        <dbReference type="SAM" id="MobiDB-lite"/>
    </source>
</evidence>
<feature type="compositionally biased region" description="Low complexity" evidence="1">
    <location>
        <begin position="255"/>
        <end position="264"/>
    </location>
</feature>
<feature type="region of interest" description="Disordered" evidence="1">
    <location>
        <begin position="62"/>
        <end position="99"/>
    </location>
</feature>